<organism evidence="1 2">
    <name type="scientific">Penicillium rubens (strain ATCC 28089 / DSM 1075 / NRRL 1951 / Wisconsin 54-1255)</name>
    <name type="common">Penicillium chrysogenum</name>
    <dbReference type="NCBI Taxonomy" id="500485"/>
    <lineage>
        <taxon>Eukaryota</taxon>
        <taxon>Fungi</taxon>
        <taxon>Dikarya</taxon>
        <taxon>Ascomycota</taxon>
        <taxon>Pezizomycotina</taxon>
        <taxon>Eurotiomycetes</taxon>
        <taxon>Eurotiomycetidae</taxon>
        <taxon>Eurotiales</taxon>
        <taxon>Aspergillaceae</taxon>
        <taxon>Penicillium</taxon>
        <taxon>Penicillium chrysogenum species complex</taxon>
    </lineage>
</organism>
<reference evidence="1 2" key="1">
    <citation type="journal article" date="2008" name="Nat. Biotechnol.">
        <title>Genome sequencing and analysis of the filamentous fungus Penicillium chrysogenum.</title>
        <authorList>
            <person name="van den Berg M.A."/>
            <person name="Albang R."/>
            <person name="Albermann K."/>
            <person name="Badger J.H."/>
            <person name="Daran J.-M."/>
            <person name="Driessen A.J.M."/>
            <person name="Garcia-Estrada C."/>
            <person name="Fedorova N.D."/>
            <person name="Harris D.M."/>
            <person name="Heijne W.H.M."/>
            <person name="Joardar V.S."/>
            <person name="Kiel J.A.K.W."/>
            <person name="Kovalchuk A."/>
            <person name="Martin J.F."/>
            <person name="Nierman W.C."/>
            <person name="Nijland J.G."/>
            <person name="Pronk J.T."/>
            <person name="Roubos J.A."/>
            <person name="van der Klei I.J."/>
            <person name="van Peij N.N.M.E."/>
            <person name="Veenhuis M."/>
            <person name="von Doehren H."/>
            <person name="Wagner C."/>
            <person name="Wortman J.R."/>
            <person name="Bovenberg R.A.L."/>
        </authorList>
    </citation>
    <scope>NUCLEOTIDE SEQUENCE [LARGE SCALE GENOMIC DNA]</scope>
    <source>
        <strain evidence="2">ATCC 28089 / DSM 1075 / NRRL 1951 / Wisconsin 54-1255</strain>
    </source>
</reference>
<dbReference type="AlphaFoldDB" id="B6HC66"/>
<protein>
    <submittedName>
        <fullName evidence="1">Uncharacterized protein</fullName>
    </submittedName>
</protein>
<evidence type="ECO:0000313" key="1">
    <source>
        <dbReference type="EMBL" id="CAP94770.1"/>
    </source>
</evidence>
<dbReference type="OrthoDB" id="4357826at2759"/>
<keyword evidence="2" id="KW-1185">Reference proteome</keyword>
<dbReference type="Proteomes" id="UP000000724">
    <property type="component" value="Contig Pc00c18"/>
</dbReference>
<dbReference type="HOGENOM" id="CLU_1349325_0_0_1"/>
<proteinExistence type="predicted"/>
<dbReference type="VEuPathDB" id="FungiDB:PCH_Pc18g05460"/>
<accession>B6HC66</accession>
<dbReference type="EMBL" id="AM920433">
    <property type="protein sequence ID" value="CAP94770.1"/>
    <property type="molecule type" value="Genomic_DNA"/>
</dbReference>
<name>B6HC66_PENRW</name>
<gene>
    <name evidence="1" type="ORF">Pc18g05460</name>
    <name evidence="1" type="ORF">PCH_Pc18g05460</name>
</gene>
<evidence type="ECO:0000313" key="2">
    <source>
        <dbReference type="Proteomes" id="UP000000724"/>
    </source>
</evidence>
<sequence>MNLTIEFQTRPLLEFTVTTVRPPSVSCADSSTASVGCEEGGFLVTTSVCVDSHGLSREDVGISACVVPHIDALGLAGTVVASVGGDHVGKSPGAEAEECEGLSEIGDRWEASQASHTAECQAALCRSYANGMSILCRSPDVIGYGLGPILTLGAIVGSTCTSKTVPSQLSTRVGMSQIQWVQLHRSVLCRWERKFRVLMNSYH</sequence>